<dbReference type="EMBL" id="CM016762">
    <property type="protein sequence ID" value="TMS38575.1"/>
    <property type="molecule type" value="Genomic_DNA"/>
</dbReference>
<comment type="caution">
    <text evidence="2">The sequence shown here is derived from an EMBL/GenBank/DDBJ whole genome shotgun (WGS) entry which is preliminary data.</text>
</comment>
<gene>
    <name evidence="2" type="ORF">L596_005270</name>
</gene>
<protein>
    <submittedName>
        <fullName evidence="2">Uncharacterized protein</fullName>
    </submittedName>
</protein>
<proteinExistence type="predicted"/>
<sequence>MVDSDLDMYLDRTADRVANVTLESDSLPETPDTQRVKYKRRRKMVKKQRNQGHAGSGQYHRPAEDTTGVMDVDTQDDQDLPSGSNMEWEKDIALESELSEDSDCTEYSDADDEQSDDEPDGMTKRPETTFERRTGTSLCSLSTFGGATPRTIMRRLERFVRDETQHEIEIPCLSKPHELRRLIQHLGLEKSNRHRGTIILRKVK</sequence>
<name>A0A4U8UZY1_STECR</name>
<accession>A0A4U8UZY1</accession>
<feature type="compositionally biased region" description="Basic and acidic residues" evidence="1">
    <location>
        <begin position="121"/>
        <end position="134"/>
    </location>
</feature>
<dbReference type="Proteomes" id="UP000298663">
    <property type="component" value="Chromosome X"/>
</dbReference>
<reference evidence="2 3" key="2">
    <citation type="journal article" date="2019" name="G3 (Bethesda)">
        <title>Hybrid Assembly of the Genome of the Entomopathogenic Nematode Steinernema carpocapsae Identifies the X-Chromosome.</title>
        <authorList>
            <person name="Serra L."/>
            <person name="Macchietto M."/>
            <person name="Macias-Munoz A."/>
            <person name="McGill C.J."/>
            <person name="Rodriguez I.M."/>
            <person name="Rodriguez B."/>
            <person name="Murad R."/>
            <person name="Mortazavi A."/>
        </authorList>
    </citation>
    <scope>NUCLEOTIDE SEQUENCE [LARGE SCALE GENOMIC DNA]</scope>
    <source>
        <strain evidence="2 3">ALL</strain>
    </source>
</reference>
<evidence type="ECO:0000313" key="3">
    <source>
        <dbReference type="Proteomes" id="UP000298663"/>
    </source>
</evidence>
<dbReference type="EMBL" id="AZBU02000001">
    <property type="protein sequence ID" value="TMS38575.1"/>
    <property type="molecule type" value="Genomic_DNA"/>
</dbReference>
<dbReference type="STRING" id="34508.A0A4U8UZY1"/>
<dbReference type="AlphaFoldDB" id="A0A4U8UZY1"/>
<dbReference type="OrthoDB" id="5832955at2759"/>
<reference evidence="2 3" key="1">
    <citation type="journal article" date="2015" name="Genome Biol.">
        <title>Comparative genomics of Steinernema reveals deeply conserved gene regulatory networks.</title>
        <authorList>
            <person name="Dillman A.R."/>
            <person name="Macchietto M."/>
            <person name="Porter C.F."/>
            <person name="Rogers A."/>
            <person name="Williams B."/>
            <person name="Antoshechkin I."/>
            <person name="Lee M.M."/>
            <person name="Goodwin Z."/>
            <person name="Lu X."/>
            <person name="Lewis E.E."/>
            <person name="Goodrich-Blair H."/>
            <person name="Stock S.P."/>
            <person name="Adams B.J."/>
            <person name="Sternberg P.W."/>
            <person name="Mortazavi A."/>
        </authorList>
    </citation>
    <scope>NUCLEOTIDE SEQUENCE [LARGE SCALE GENOMIC DNA]</scope>
    <source>
        <strain evidence="2 3">ALL</strain>
    </source>
</reference>
<evidence type="ECO:0000256" key="1">
    <source>
        <dbReference type="SAM" id="MobiDB-lite"/>
    </source>
</evidence>
<feature type="compositionally biased region" description="Basic residues" evidence="1">
    <location>
        <begin position="36"/>
        <end position="50"/>
    </location>
</feature>
<feature type="region of interest" description="Disordered" evidence="1">
    <location>
        <begin position="22"/>
        <end position="135"/>
    </location>
</feature>
<keyword evidence="3" id="KW-1185">Reference proteome</keyword>
<evidence type="ECO:0000313" key="2">
    <source>
        <dbReference type="EMBL" id="TMS38575.1"/>
    </source>
</evidence>
<feature type="compositionally biased region" description="Acidic residues" evidence="1">
    <location>
        <begin position="97"/>
        <end position="120"/>
    </location>
</feature>
<organism evidence="2 3">
    <name type="scientific">Steinernema carpocapsae</name>
    <name type="common">Entomopathogenic nematode</name>
    <dbReference type="NCBI Taxonomy" id="34508"/>
    <lineage>
        <taxon>Eukaryota</taxon>
        <taxon>Metazoa</taxon>
        <taxon>Ecdysozoa</taxon>
        <taxon>Nematoda</taxon>
        <taxon>Chromadorea</taxon>
        <taxon>Rhabditida</taxon>
        <taxon>Tylenchina</taxon>
        <taxon>Panagrolaimomorpha</taxon>
        <taxon>Strongyloidoidea</taxon>
        <taxon>Steinernematidae</taxon>
        <taxon>Steinernema</taxon>
    </lineage>
</organism>